<sequence>MSTSRGRNFRRRADDDDDDEGGGDNNNGPQSATPTTSKPPSKPSAASSSSKPKKPDQQKQAPKPKLLSFADDEDSAADGPNIRPPRSKTPSSSSTRPAPKPSSATSSLSSTHKLTSSKDRHAAPSPSLPSNVLPQAGTYTKEALLELQKNTRTLARPARPSAPPDPKPETVVVLRGLLKPDDGVSAKSDGSPNGREDRVEKNEEEDEEAEDEWPDQAKIDAIRAKRERMRQSRAAAPDFISLDGGSALGSGTTEGLSDEEPEFRERIAMLGDSKKKGVFESFEDKVNIGKKGKGRGEYEYEVREEEPDEDEEEKIWEEEQFRKGLGKRVDDGTGRGIITGSLNLPQQQQNYYSGAKRGDGYIGTHIASMIPPPLPVSTAATTPSIGGMVSGVPILDGMSIKQQAEAARKALQENSRRLKESHGKTLSSLVKTDENLSASLLNITSLERALTAAGEEYIFMQKLRDYISVICKFLQDKAPYIEELEDQMQKLNEERASANLERRAADNEDELVEIEAAVNAASLVFRKGDSSASTIAAASSAAEVAVAALRKQSNLPVKLDEFGRDENLQKRMDMNRRAEARQRRKARFESRRLSSMDVDSPLQKIEGESSTDESDTETRAYKSNRDLLLQTADQIFDDSAEEFAQLSEVIKKFEKWKRDYARSYSDAYMSLSVPDIFSPYVRLELLRWDPLHEEADFFDMKWHTLLFNYGLPEDGSNVGYDDPDSDLVPGLVEKVALPLLHHEIAHCWDMLSIEETRNAVSATTLVINYVSASCEPLRELLVAVSTRLSDAVSSLTVPTWSPQVLKAVPNAARVAAYRFGMSVRLMRNICVWKEILAISVLERLALDELLCGKILPHVRCIMSDIHDAVTRCERIVASLSGVWTGPSASGDRSRKLQPLVEFVLSLGNALQKRHVSGVAEAETGNLARRLKKILVELNEYDYARELARAFHLKEAL</sequence>
<organism evidence="1 2">
    <name type="scientific">Melastoma candidum</name>
    <dbReference type="NCBI Taxonomy" id="119954"/>
    <lineage>
        <taxon>Eukaryota</taxon>
        <taxon>Viridiplantae</taxon>
        <taxon>Streptophyta</taxon>
        <taxon>Embryophyta</taxon>
        <taxon>Tracheophyta</taxon>
        <taxon>Spermatophyta</taxon>
        <taxon>Magnoliopsida</taxon>
        <taxon>eudicotyledons</taxon>
        <taxon>Gunneridae</taxon>
        <taxon>Pentapetalae</taxon>
        <taxon>rosids</taxon>
        <taxon>malvids</taxon>
        <taxon>Myrtales</taxon>
        <taxon>Melastomataceae</taxon>
        <taxon>Melastomatoideae</taxon>
        <taxon>Melastomateae</taxon>
        <taxon>Melastoma</taxon>
    </lineage>
</organism>
<evidence type="ECO:0000313" key="2">
    <source>
        <dbReference type="Proteomes" id="UP001057402"/>
    </source>
</evidence>
<name>A0ACB9KXM7_9MYRT</name>
<keyword evidence="2" id="KW-1185">Reference proteome</keyword>
<dbReference type="EMBL" id="CM042891">
    <property type="protein sequence ID" value="KAI4302216.1"/>
    <property type="molecule type" value="Genomic_DNA"/>
</dbReference>
<proteinExistence type="predicted"/>
<accession>A0ACB9KXM7</accession>
<reference evidence="2" key="1">
    <citation type="journal article" date="2023" name="Front. Plant Sci.">
        <title>Chromosomal-level genome assembly of Melastoma candidum provides insights into trichome evolution.</title>
        <authorList>
            <person name="Zhong Y."/>
            <person name="Wu W."/>
            <person name="Sun C."/>
            <person name="Zou P."/>
            <person name="Liu Y."/>
            <person name="Dai S."/>
            <person name="Zhou R."/>
        </authorList>
    </citation>
    <scope>NUCLEOTIDE SEQUENCE [LARGE SCALE GENOMIC DNA]</scope>
</reference>
<comment type="caution">
    <text evidence="1">The sequence shown here is derived from an EMBL/GenBank/DDBJ whole genome shotgun (WGS) entry which is preliminary data.</text>
</comment>
<dbReference type="Proteomes" id="UP001057402">
    <property type="component" value="Chromosome 12"/>
</dbReference>
<gene>
    <name evidence="1" type="ORF">MLD38_037994</name>
</gene>
<evidence type="ECO:0000313" key="1">
    <source>
        <dbReference type="EMBL" id="KAI4302216.1"/>
    </source>
</evidence>
<protein>
    <submittedName>
        <fullName evidence="1">Uncharacterized protein</fullName>
    </submittedName>
</protein>